<feature type="compositionally biased region" description="Basic and acidic residues" evidence="1">
    <location>
        <begin position="67"/>
        <end position="87"/>
    </location>
</feature>
<evidence type="ECO:0000256" key="1">
    <source>
        <dbReference type="SAM" id="MobiDB-lite"/>
    </source>
</evidence>
<dbReference type="PANTHER" id="PTHR33273:SF2">
    <property type="entry name" value="ENDONUCLEASE_EXONUCLEASE_PHOSPHATASE DOMAIN-CONTAINING PROTEIN"/>
    <property type="match status" value="1"/>
</dbReference>
<evidence type="ECO:0000313" key="3">
    <source>
        <dbReference type="EnsemblMetazoa" id="PPAI002106-PA"/>
    </source>
</evidence>
<dbReference type="Pfam" id="PF07530">
    <property type="entry name" value="PRE_C2HC"/>
    <property type="match status" value="1"/>
</dbReference>
<accession>A0A1B0GM38</accession>
<feature type="domain" description="Pre-C2HC" evidence="2">
    <location>
        <begin position="175"/>
        <end position="244"/>
    </location>
</feature>
<dbReference type="VEuPathDB" id="VectorBase:PPAPM1_007993"/>
<sequence>MTDVSEMDTYVEMRDSTDKWITPTNKRTRTSPSRKNEQPFSKQSKISDYWLGVPMKNRFSDLEVSDTSERAPSDLDAQQREREESMKQPRPPPIFIYNVEDVQPLMTLLNEMAPKNYTLRALANNQVKLQLMTIDLYRSVIKVLQDKGTQLHSYQIKSEKSFRTVLRNLHHSIDVEQLKSALAEKGHTVVNVHNVKHRVTKKALPMFYINLAPKSNNKEIYSITTLLNCVVKFEAPNNKKKDIPQCTRCQDFLHTKSFCYRSPKCVKCLGSHLSTECVRKQRDADVKCSNCSGPHPANYRGCPAYRELRKKLYPALRQRRVNNVPPGNSEHPLPGNRQSPKATSYRNVVRGVQQDEAHPSGVDPGCSNQPSGDLLELKSMMKSFMEQMSIHHKFSIAMKTKSFMCLSKFCVNTISEQTTKN</sequence>
<organism evidence="3 4">
    <name type="scientific">Phlebotomus papatasi</name>
    <name type="common">Sandfly</name>
    <dbReference type="NCBI Taxonomy" id="29031"/>
    <lineage>
        <taxon>Eukaryota</taxon>
        <taxon>Metazoa</taxon>
        <taxon>Ecdysozoa</taxon>
        <taxon>Arthropoda</taxon>
        <taxon>Hexapoda</taxon>
        <taxon>Insecta</taxon>
        <taxon>Pterygota</taxon>
        <taxon>Neoptera</taxon>
        <taxon>Endopterygota</taxon>
        <taxon>Diptera</taxon>
        <taxon>Nematocera</taxon>
        <taxon>Psychodoidea</taxon>
        <taxon>Psychodidae</taxon>
        <taxon>Phlebotomus</taxon>
        <taxon>Phlebotomus</taxon>
    </lineage>
</organism>
<name>A0A1B0GM38_PHLPP</name>
<dbReference type="AlphaFoldDB" id="A0A1B0GM38"/>
<evidence type="ECO:0000313" key="4">
    <source>
        <dbReference type="Proteomes" id="UP000092462"/>
    </source>
</evidence>
<reference evidence="3" key="1">
    <citation type="submission" date="2022-08" db="UniProtKB">
        <authorList>
            <consortium name="EnsemblMetazoa"/>
        </authorList>
    </citation>
    <scope>IDENTIFICATION</scope>
    <source>
        <strain evidence="3">Israel</strain>
    </source>
</reference>
<dbReference type="InterPro" id="IPR006579">
    <property type="entry name" value="Pre_C2HC_dom"/>
</dbReference>
<protein>
    <recommendedName>
        <fullName evidence="2">Pre-C2HC domain-containing protein</fullName>
    </recommendedName>
</protein>
<feature type="region of interest" description="Disordered" evidence="1">
    <location>
        <begin position="1"/>
        <end position="43"/>
    </location>
</feature>
<dbReference type="PANTHER" id="PTHR33273">
    <property type="entry name" value="DOMAIN-CONTAINING PROTEIN, PUTATIVE-RELATED"/>
    <property type="match status" value="1"/>
</dbReference>
<dbReference type="EnsemblMetazoa" id="PPAI002106-RA">
    <property type="protein sequence ID" value="PPAI002106-PA"/>
    <property type="gene ID" value="PPAI002106"/>
</dbReference>
<dbReference type="VEuPathDB" id="VectorBase:PPAI002106"/>
<keyword evidence="4" id="KW-1185">Reference proteome</keyword>
<feature type="region of interest" description="Disordered" evidence="1">
    <location>
        <begin position="321"/>
        <end position="342"/>
    </location>
</feature>
<feature type="compositionally biased region" description="Polar residues" evidence="1">
    <location>
        <begin position="22"/>
        <end position="43"/>
    </location>
</feature>
<proteinExistence type="predicted"/>
<dbReference type="EMBL" id="AJVK01023918">
    <property type="status" value="NOT_ANNOTATED_CDS"/>
    <property type="molecule type" value="Genomic_DNA"/>
</dbReference>
<feature type="region of interest" description="Disordered" evidence="1">
    <location>
        <begin position="61"/>
        <end position="92"/>
    </location>
</feature>
<dbReference type="EMBL" id="AJVK01023919">
    <property type="status" value="NOT_ANNOTATED_CDS"/>
    <property type="molecule type" value="Genomic_DNA"/>
</dbReference>
<dbReference type="SMART" id="SM00596">
    <property type="entry name" value="PRE_C2HC"/>
    <property type="match status" value="1"/>
</dbReference>
<evidence type="ECO:0000259" key="2">
    <source>
        <dbReference type="SMART" id="SM00596"/>
    </source>
</evidence>
<dbReference type="Proteomes" id="UP000092462">
    <property type="component" value="Unassembled WGS sequence"/>
</dbReference>